<gene>
    <name evidence="3" type="ORF">CTER_2828</name>
</gene>
<feature type="region of interest" description="Disordered" evidence="1">
    <location>
        <begin position="282"/>
        <end position="314"/>
    </location>
</feature>
<keyword evidence="4" id="KW-1185">Reference proteome</keyword>
<protein>
    <submittedName>
        <fullName evidence="3">Fibronectin type III domain-containing protein</fullName>
    </submittedName>
</protein>
<reference evidence="3 4" key="1">
    <citation type="journal article" date="2013" name="Genome Announc.">
        <title>Draft Genome Sequence of the Cellulolytic, Mesophilic, Anaerobic Bacterium Clostridium termitidis Strain CT1112 (DSM 5398).</title>
        <authorList>
            <person name="Lal S."/>
            <person name="Ramachandran U."/>
            <person name="Zhang X."/>
            <person name="Munir R."/>
            <person name="Sparling R."/>
            <person name="Levin D.B."/>
        </authorList>
    </citation>
    <scope>NUCLEOTIDE SEQUENCE [LARGE SCALE GENOMIC DNA]</scope>
    <source>
        <strain evidence="3 4">CT1112</strain>
    </source>
</reference>
<dbReference type="SMART" id="SM00060">
    <property type="entry name" value="FN3"/>
    <property type="match status" value="5"/>
</dbReference>
<dbReference type="SUPFAM" id="SSF49265">
    <property type="entry name" value="Fibronectin type III"/>
    <property type="match status" value="3"/>
</dbReference>
<dbReference type="PROSITE" id="PS50853">
    <property type="entry name" value="FN3"/>
    <property type="match status" value="2"/>
</dbReference>
<dbReference type="InterPro" id="IPR036116">
    <property type="entry name" value="FN3_sf"/>
</dbReference>
<comment type="caution">
    <text evidence="3">The sequence shown here is derived from an EMBL/GenBank/DDBJ whole genome shotgun (WGS) entry which is preliminary data.</text>
</comment>
<feature type="domain" description="Fibronectin type-III" evidence="2">
    <location>
        <begin position="385"/>
        <end position="486"/>
    </location>
</feature>
<dbReference type="AlphaFoldDB" id="S0FQ20"/>
<dbReference type="eggNOG" id="COG3210">
    <property type="taxonomic scope" value="Bacteria"/>
</dbReference>
<proteinExistence type="predicted"/>
<organism evidence="3 4">
    <name type="scientific">Ruminiclostridium cellobioparum subsp. termitidis CT1112</name>
    <dbReference type="NCBI Taxonomy" id="1195236"/>
    <lineage>
        <taxon>Bacteria</taxon>
        <taxon>Bacillati</taxon>
        <taxon>Bacillota</taxon>
        <taxon>Clostridia</taxon>
        <taxon>Eubacteriales</taxon>
        <taxon>Oscillospiraceae</taxon>
        <taxon>Ruminiclostridium</taxon>
    </lineage>
</organism>
<sequence>MPDCKKYLAVLLVFILLLQTFNFSAMGMQGANSGVIRENVSRENRMAGNGDWSSASGSTGQTGNSGQSDNSGQNTINPADGAGTEEMAIEPPASAIDAVKQSAPAVQTTASAIAIPRNVEVIPGEQSLTVSWDAVEGAEGYDISLNGSITRAAAASHTYPGLKSGTQYFVRVRAISNAYAGEWSREINKYTLLAAPARLRANQSNTSIELTWEASPGADSYRIYRNGVEIGGSDTNAYEDMILEQFSSCTYKVKAYSRNGNMSWFSSELIVTSDKLQAAMEEAPGREETPPVIMDTDIPTDTNEAEPDRTVTTSNDPVFLSKPINIVATPSAISVDLSWETAAGAVGYEIYRDNIKVGTTAVNIYTDTGLTAGKTYVYNIKAYNETGNESVLSEPLMVSTPVLQLNIPGNVSAAATDKTLTVSFDAVEGAESYDISINGDITNTTRNRFVFNELSPNTLYSIKVRAVNAGGCGEWSTGVEKYTLLSTPMNIKATPSAISIDLSWEAVVGATRYEIYRDDVLITTTSAVTYADKGLADGQAYVYKIKAYNEAGNESALSNPLTVSTIAATYIKSNLTLTEDKAFGDVYLSGGTLDLAGHKLEIKGKLIQSGGTLNVDGGQLIIAGDYRIQTETKQSDGSVTYTGSSGYLYMNNTADYIYVGGSFVTQARSSGGKTNLTAGVMEIKGDFIQKDYYYTENFYASGTHKVLLSGDTVQTINFERPDANQINILEIKHPEGVEMIFQSSFNVSNKLITNGCQIPEITILYKNWILDSDQVLKGN</sequence>
<feature type="region of interest" description="Disordered" evidence="1">
    <location>
        <begin position="45"/>
        <end position="85"/>
    </location>
</feature>
<dbReference type="Pfam" id="PF00041">
    <property type="entry name" value="fn3"/>
    <property type="match status" value="2"/>
</dbReference>
<dbReference type="InterPro" id="IPR003961">
    <property type="entry name" value="FN3_dom"/>
</dbReference>
<dbReference type="PANTHER" id="PTHR47135">
    <property type="entry name" value="FIBRONECTIN TYPE III DOMAIN-CONTAINING PROTEIN 7"/>
    <property type="match status" value="1"/>
</dbReference>
<evidence type="ECO:0000256" key="1">
    <source>
        <dbReference type="SAM" id="MobiDB-lite"/>
    </source>
</evidence>
<dbReference type="CDD" id="cd00063">
    <property type="entry name" value="FN3"/>
    <property type="match status" value="4"/>
</dbReference>
<feature type="compositionally biased region" description="Low complexity" evidence="1">
    <location>
        <begin position="53"/>
        <end position="68"/>
    </location>
</feature>
<evidence type="ECO:0000313" key="3">
    <source>
        <dbReference type="EMBL" id="EMS71274.1"/>
    </source>
</evidence>
<dbReference type="InterPro" id="IPR013783">
    <property type="entry name" value="Ig-like_fold"/>
</dbReference>
<dbReference type="Gene3D" id="2.60.40.10">
    <property type="entry name" value="Immunoglobulins"/>
    <property type="match status" value="5"/>
</dbReference>
<feature type="domain" description="Fibronectin type-III" evidence="2">
    <location>
        <begin position="112"/>
        <end position="194"/>
    </location>
</feature>
<evidence type="ECO:0000259" key="2">
    <source>
        <dbReference type="PROSITE" id="PS50853"/>
    </source>
</evidence>
<feature type="non-terminal residue" evidence="3">
    <location>
        <position position="779"/>
    </location>
</feature>
<name>S0FQ20_RUMCE</name>
<dbReference type="RefSeq" id="WP_004626808.1">
    <property type="nucleotide sequence ID" value="NZ_AORV01000040.1"/>
</dbReference>
<accession>S0FQ20</accession>
<evidence type="ECO:0000313" key="4">
    <source>
        <dbReference type="Proteomes" id="UP000014155"/>
    </source>
</evidence>
<dbReference type="Proteomes" id="UP000014155">
    <property type="component" value="Unassembled WGS sequence"/>
</dbReference>
<dbReference type="STRING" id="1195236.CTER_2828"/>
<dbReference type="PANTHER" id="PTHR47135:SF3">
    <property type="entry name" value="FIBRONECTIN TYPE-III DOMAIN-CONTAINING PROTEIN"/>
    <property type="match status" value="1"/>
</dbReference>
<dbReference type="EMBL" id="AORV01000040">
    <property type="protein sequence ID" value="EMS71274.1"/>
    <property type="molecule type" value="Genomic_DNA"/>
</dbReference>
<dbReference type="eggNOG" id="COG4733">
    <property type="taxonomic scope" value="Bacteria"/>
</dbReference>